<feature type="compositionally biased region" description="Low complexity" evidence="6">
    <location>
        <begin position="32"/>
        <end position="48"/>
    </location>
</feature>
<accession>A0ABZ0QLN0</accession>
<gene>
    <name evidence="8" type="ORF">Q5761_08490</name>
</gene>
<evidence type="ECO:0000256" key="3">
    <source>
        <dbReference type="ARBA" id="ARBA00022989"/>
    </source>
</evidence>
<keyword evidence="2 5" id="KW-0812">Transmembrane</keyword>
<feature type="transmembrane region" description="Helical" evidence="5">
    <location>
        <begin position="353"/>
        <end position="371"/>
    </location>
</feature>
<evidence type="ECO:0000256" key="1">
    <source>
        <dbReference type="ARBA" id="ARBA00004141"/>
    </source>
</evidence>
<dbReference type="InterPro" id="IPR000412">
    <property type="entry name" value="ABC_2_transport"/>
</dbReference>
<comment type="caution">
    <text evidence="5">Lacks conserved residue(s) required for the propagation of feature annotation.</text>
</comment>
<keyword evidence="5" id="KW-0813">Transport</keyword>
<name>A0ABZ0QLN0_9FIRM</name>
<evidence type="ECO:0000256" key="4">
    <source>
        <dbReference type="ARBA" id="ARBA00023136"/>
    </source>
</evidence>
<evidence type="ECO:0000313" key="8">
    <source>
        <dbReference type="EMBL" id="WPD18405.1"/>
    </source>
</evidence>
<feature type="domain" description="ABC transmembrane type-2" evidence="7">
    <location>
        <begin position="144"/>
        <end position="374"/>
    </location>
</feature>
<dbReference type="PANTHER" id="PTHR43229:SF2">
    <property type="entry name" value="NODULATION PROTEIN J"/>
    <property type="match status" value="1"/>
</dbReference>
<keyword evidence="5" id="KW-1003">Cell membrane</keyword>
<evidence type="ECO:0000259" key="7">
    <source>
        <dbReference type="PROSITE" id="PS51012"/>
    </source>
</evidence>
<dbReference type="EMBL" id="CP132508">
    <property type="protein sequence ID" value="WPD18405.1"/>
    <property type="molecule type" value="Genomic_DNA"/>
</dbReference>
<evidence type="ECO:0000313" key="9">
    <source>
        <dbReference type="Proteomes" id="UP001304683"/>
    </source>
</evidence>
<evidence type="ECO:0000256" key="2">
    <source>
        <dbReference type="ARBA" id="ARBA00022692"/>
    </source>
</evidence>
<dbReference type="InterPro" id="IPR013525">
    <property type="entry name" value="ABC2_TM"/>
</dbReference>
<organism evidence="8 9">
    <name type="scientific">Thermaerobacter composti</name>
    <dbReference type="NCBI Taxonomy" id="554949"/>
    <lineage>
        <taxon>Bacteria</taxon>
        <taxon>Bacillati</taxon>
        <taxon>Bacillota</taxon>
        <taxon>Clostridia</taxon>
        <taxon>Eubacteriales</taxon>
        <taxon>Clostridiales Family XVII. Incertae Sedis</taxon>
        <taxon>Thermaerobacter</taxon>
    </lineage>
</organism>
<dbReference type="RefSeq" id="WP_318750246.1">
    <property type="nucleotide sequence ID" value="NZ_CP132508.1"/>
</dbReference>
<dbReference type="InterPro" id="IPR051784">
    <property type="entry name" value="Nod_factor_ABC_transporter"/>
</dbReference>
<feature type="transmembrane region" description="Helical" evidence="5">
    <location>
        <begin position="258"/>
        <end position="284"/>
    </location>
</feature>
<evidence type="ECO:0000256" key="6">
    <source>
        <dbReference type="SAM" id="MobiDB-lite"/>
    </source>
</evidence>
<sequence>MSPAPAAPPGGSREQPDPHLDPGRTGPGEAGPGAVRAPVAGAAVQPAPWTAVEPGVRSPGATGWIQAPASPGTPAASGGAVPGAAPAAPLPDDGESGPTATGDPGSRGGPGATAPGPLAAAAAFVRQTLTIVEAEVRKLRHDPFELVTRAVQPALWMLVFGQVMGRLRGMPTGGLPYLDFMAPGILAQSTLFVAIFYGIALIWERDLGILHKYMASPAPRTALVLGKALSAGVRALTQAVVIYLLAAATGVAVRSDPAALVGVLALAVLGAAVFSTLSLVVACLVRTRERFMGIGQVLTMPLFFASNAIYPLHLMPGWVHGIARVNPLTYQVDALRGLMIRGGASQFGLGHDVAVLALALAFLVAVASRLYPRAVT</sequence>
<keyword evidence="3 5" id="KW-1133">Transmembrane helix</keyword>
<evidence type="ECO:0000256" key="5">
    <source>
        <dbReference type="RuleBase" id="RU361157"/>
    </source>
</evidence>
<dbReference type="Pfam" id="PF01061">
    <property type="entry name" value="ABC2_membrane"/>
    <property type="match status" value="1"/>
</dbReference>
<dbReference type="PROSITE" id="PS51012">
    <property type="entry name" value="ABC_TM2"/>
    <property type="match status" value="1"/>
</dbReference>
<comment type="similarity">
    <text evidence="5">Belongs to the ABC-2 integral membrane protein family.</text>
</comment>
<feature type="compositionally biased region" description="Low complexity" evidence="6">
    <location>
        <begin position="67"/>
        <end position="91"/>
    </location>
</feature>
<keyword evidence="9" id="KW-1185">Reference proteome</keyword>
<feature type="transmembrane region" description="Helical" evidence="5">
    <location>
        <begin position="224"/>
        <end position="246"/>
    </location>
</feature>
<proteinExistence type="inferred from homology"/>
<dbReference type="Proteomes" id="UP001304683">
    <property type="component" value="Chromosome"/>
</dbReference>
<feature type="transmembrane region" description="Helical" evidence="5">
    <location>
        <begin position="185"/>
        <end position="203"/>
    </location>
</feature>
<feature type="transmembrane region" description="Helical" evidence="5">
    <location>
        <begin position="291"/>
        <end position="310"/>
    </location>
</feature>
<dbReference type="InterPro" id="IPR047817">
    <property type="entry name" value="ABC2_TM_bact-type"/>
</dbReference>
<keyword evidence="4 5" id="KW-0472">Membrane</keyword>
<protein>
    <recommendedName>
        <fullName evidence="5">Transport permease protein</fullName>
    </recommendedName>
</protein>
<comment type="subcellular location">
    <subcellularLocation>
        <location evidence="5">Cell membrane</location>
        <topology evidence="5">Multi-pass membrane protein</topology>
    </subcellularLocation>
    <subcellularLocation>
        <location evidence="1">Membrane</location>
        <topology evidence="1">Multi-pass membrane protein</topology>
    </subcellularLocation>
</comment>
<feature type="region of interest" description="Disordered" evidence="6">
    <location>
        <begin position="1"/>
        <end position="115"/>
    </location>
</feature>
<dbReference type="PANTHER" id="PTHR43229">
    <property type="entry name" value="NODULATION PROTEIN J"/>
    <property type="match status" value="1"/>
</dbReference>
<dbReference type="PRINTS" id="PR00164">
    <property type="entry name" value="ABC2TRNSPORT"/>
</dbReference>
<reference evidence="8 9" key="1">
    <citation type="submission" date="2023-08" db="EMBL/GenBank/DDBJ databases">
        <title>Genome sequence of Thermaerobacter compostii strain Ins1, a spore-forming filamentous bacterium isolated from a deep geothermal reservoir.</title>
        <authorList>
            <person name="Bregnard D."/>
            <person name="Gonzalez D."/>
            <person name="Junier P."/>
        </authorList>
    </citation>
    <scope>NUCLEOTIDE SEQUENCE [LARGE SCALE GENOMIC DNA]</scope>
    <source>
        <strain evidence="8 9">Ins1</strain>
    </source>
</reference>